<dbReference type="InterPro" id="IPR027417">
    <property type="entry name" value="P-loop_NTPase"/>
</dbReference>
<dbReference type="SUPFAM" id="SSF52540">
    <property type="entry name" value="P-loop containing nucleoside triphosphate hydrolases"/>
    <property type="match status" value="1"/>
</dbReference>
<dbReference type="HAMAP" id="MF_03172">
    <property type="entry name" value="Adenylate_kinase_UMP_CMP_kin"/>
    <property type="match status" value="1"/>
</dbReference>
<dbReference type="GO" id="GO:0005634">
    <property type="term" value="C:nucleus"/>
    <property type="evidence" value="ECO:0007669"/>
    <property type="project" value="UniProtKB-SubCell"/>
</dbReference>
<organism evidence="10 11">
    <name type="scientific">Conidiobolus coronatus (strain ATCC 28846 / CBS 209.66 / NRRL 28638)</name>
    <name type="common">Delacroixia coronata</name>
    <dbReference type="NCBI Taxonomy" id="796925"/>
    <lineage>
        <taxon>Eukaryota</taxon>
        <taxon>Fungi</taxon>
        <taxon>Fungi incertae sedis</taxon>
        <taxon>Zoopagomycota</taxon>
        <taxon>Entomophthoromycotina</taxon>
        <taxon>Entomophthoromycetes</taxon>
        <taxon>Entomophthorales</taxon>
        <taxon>Ancylistaceae</taxon>
        <taxon>Conidiobolus</taxon>
    </lineage>
</organism>
<evidence type="ECO:0000256" key="4">
    <source>
        <dbReference type="ARBA" id="ARBA00022777"/>
    </source>
</evidence>
<comment type="catalytic activity">
    <reaction evidence="8 9">
        <text>UMP + ATP = UDP + ADP</text>
        <dbReference type="Rhea" id="RHEA:24400"/>
        <dbReference type="ChEBI" id="CHEBI:30616"/>
        <dbReference type="ChEBI" id="CHEBI:57865"/>
        <dbReference type="ChEBI" id="CHEBI:58223"/>
        <dbReference type="ChEBI" id="CHEBI:456216"/>
        <dbReference type="EC" id="2.7.4.14"/>
    </reaction>
</comment>
<dbReference type="GO" id="GO:0006207">
    <property type="term" value="P:'de novo' pyrimidine nucleobase biosynthetic process"/>
    <property type="evidence" value="ECO:0007669"/>
    <property type="project" value="EnsemblFungi"/>
</dbReference>
<comment type="function">
    <text evidence="9">Catalyzes the phosphorylation of pyrimidine nucleoside monophosphates at the expense of ATP. Plays an important role in de novo pyrimidine nucleotide biosynthesis. Has preference for UMP and dUMP as phosphate acceptors, but can also use CMP, dCMP and AMP.</text>
</comment>
<dbReference type="PANTHER" id="PTHR23359">
    <property type="entry name" value="NUCLEOTIDE KINASE"/>
    <property type="match status" value="1"/>
</dbReference>
<dbReference type="InterPro" id="IPR006266">
    <property type="entry name" value="UMP_CMP_kinase"/>
</dbReference>
<comment type="subcellular location">
    <subcellularLocation>
        <location evidence="9">Cytoplasm</location>
    </subcellularLocation>
    <subcellularLocation>
        <location evidence="9">Nucleus</location>
    </subcellularLocation>
    <text evidence="9">Predominantly cytoplasmic.</text>
</comment>
<dbReference type="EC" id="2.7.4.14" evidence="9"/>
<feature type="binding site" evidence="9">
    <location>
        <begin position="15"/>
        <end position="20"/>
    </location>
    <ligand>
        <name>ATP</name>
        <dbReference type="ChEBI" id="CHEBI:30616"/>
    </ligand>
</feature>
<keyword evidence="11" id="KW-1185">Reference proteome</keyword>
<keyword evidence="1 9" id="KW-0963">Cytoplasm</keyword>
<keyword evidence="3 9" id="KW-0547">Nucleotide-binding</keyword>
<accession>A0A137NZI7</accession>
<comment type="domain">
    <text evidence="9">Consists of three domains, a large central CORE domain and two small peripheral domains, NMPbind and LID, which undergo movements during catalysis. The LID domain closes over the site of phosphoryl transfer upon ATP binding. Assembling and dissambling the active center during each catalytic cycle provides an effective means to prevent ATP hydrolysis.</text>
</comment>
<dbReference type="GO" id="GO:0004017">
    <property type="term" value="F:AMP kinase activity"/>
    <property type="evidence" value="ECO:0007669"/>
    <property type="project" value="EnsemblFungi"/>
</dbReference>
<dbReference type="EMBL" id="KQ964591">
    <property type="protein sequence ID" value="KXN68167.1"/>
    <property type="molecule type" value="Genomic_DNA"/>
</dbReference>
<keyword evidence="6 9" id="KW-0665">Pyrimidine biosynthesis</keyword>
<keyword evidence="4 9" id="KW-0418">Kinase</keyword>
<comment type="similarity">
    <text evidence="9">Belongs to the adenylate kinase family. UMP-CMP kinase subfamily.</text>
</comment>
<comment type="cofactor">
    <cofactor evidence="9">
        <name>Mg(2+)</name>
        <dbReference type="ChEBI" id="CHEBI:18420"/>
    </cofactor>
    <text evidence="9">Binds 1 Mg(2+) ion per monomer.</text>
</comment>
<evidence type="ECO:0000256" key="3">
    <source>
        <dbReference type="ARBA" id="ARBA00022741"/>
    </source>
</evidence>
<dbReference type="GO" id="GO:0006221">
    <property type="term" value="P:pyrimidine nucleotide biosynthetic process"/>
    <property type="evidence" value="ECO:0007669"/>
    <property type="project" value="UniProtKB-UniRule"/>
</dbReference>
<feature type="binding site" evidence="9">
    <location>
        <position position="134"/>
    </location>
    <ligand>
        <name>a ribonucleoside 5'-phosphate</name>
        <dbReference type="ChEBI" id="CHEBI:58043"/>
    </ligand>
</feature>
<feature type="binding site" evidence="9">
    <location>
        <position position="173"/>
    </location>
    <ligand>
        <name>ATP</name>
        <dbReference type="ChEBI" id="CHEBI:30616"/>
    </ligand>
</feature>
<evidence type="ECO:0000313" key="10">
    <source>
        <dbReference type="EMBL" id="KXN68167.1"/>
    </source>
</evidence>
<keyword evidence="5 9" id="KW-0067">ATP-binding</keyword>
<proteinExistence type="inferred from homology"/>
<evidence type="ECO:0000256" key="2">
    <source>
        <dbReference type="ARBA" id="ARBA00022679"/>
    </source>
</evidence>
<gene>
    <name evidence="10" type="ORF">CONCODRAFT_76098</name>
</gene>
<dbReference type="AlphaFoldDB" id="A0A137NZI7"/>
<dbReference type="CDD" id="cd01428">
    <property type="entry name" value="ADK"/>
    <property type="match status" value="1"/>
</dbReference>
<sequence>MENYTIFSFWYRGPGAGKGTQCAKLVEEFGFVHFSAGDLLRAEMAREGSEHGELIANIIKEGKIVPVEITLELLKNAMAASGSNRFLIDGYPRKMDQALKFEEVITPCKAVLFFDCPEDVMLERLLKRGETSGRTDDNVESIQKRFVTFKETSYPVIEYYEKLDKVIKVIADRSVDEVFEETKTKVAKTLK</sequence>
<keyword evidence="7 9" id="KW-0539">Nucleus</keyword>
<keyword evidence="2 9" id="KW-0808">Transferase</keyword>
<dbReference type="InterPro" id="IPR000850">
    <property type="entry name" value="Adenylat/UMP-CMP_kin"/>
</dbReference>
<dbReference type="FunFam" id="3.40.50.300:FF:000315">
    <property type="entry name" value="Adenylate kinase 1"/>
    <property type="match status" value="1"/>
</dbReference>
<reference evidence="10 11" key="1">
    <citation type="journal article" date="2015" name="Genome Biol. Evol.">
        <title>Phylogenomic analyses indicate that early fungi evolved digesting cell walls of algal ancestors of land plants.</title>
        <authorList>
            <person name="Chang Y."/>
            <person name="Wang S."/>
            <person name="Sekimoto S."/>
            <person name="Aerts A.L."/>
            <person name="Choi C."/>
            <person name="Clum A."/>
            <person name="LaButti K.M."/>
            <person name="Lindquist E.A."/>
            <person name="Yee Ngan C."/>
            <person name="Ohm R.A."/>
            <person name="Salamov A.A."/>
            <person name="Grigoriev I.V."/>
            <person name="Spatafora J.W."/>
            <person name="Berbee M.L."/>
        </authorList>
    </citation>
    <scope>NUCLEOTIDE SEQUENCE [LARGE SCALE GENOMIC DNA]</scope>
    <source>
        <strain evidence="10 11">NRRL 28638</strain>
    </source>
</reference>
<dbReference type="GO" id="GO:0005737">
    <property type="term" value="C:cytoplasm"/>
    <property type="evidence" value="ECO:0007669"/>
    <property type="project" value="UniProtKB-SubCell"/>
</dbReference>
<dbReference type="GO" id="GO:0005524">
    <property type="term" value="F:ATP binding"/>
    <property type="evidence" value="ECO:0007669"/>
    <property type="project" value="UniProtKB-KW"/>
</dbReference>
<dbReference type="OMA" id="GTQCDRM"/>
<feature type="region of interest" description="LID" evidence="9">
    <location>
        <begin position="127"/>
        <end position="137"/>
    </location>
</feature>
<dbReference type="InterPro" id="IPR033690">
    <property type="entry name" value="Adenylat_kinase_CS"/>
</dbReference>
<dbReference type="HAMAP" id="MF_00235">
    <property type="entry name" value="Adenylate_kinase_Adk"/>
    <property type="match status" value="1"/>
</dbReference>
<feature type="binding site" evidence="9">
    <location>
        <position position="41"/>
    </location>
    <ligand>
        <name>a ribonucleoside 5'-phosphate</name>
        <dbReference type="ChEBI" id="CHEBI:58043"/>
    </ligand>
</feature>
<dbReference type="GO" id="GO:0033862">
    <property type="term" value="F:UMP kinase activity"/>
    <property type="evidence" value="ECO:0007669"/>
    <property type="project" value="EnsemblFungi"/>
</dbReference>
<dbReference type="PROSITE" id="PS00113">
    <property type="entry name" value="ADENYLATE_KINASE"/>
    <property type="match status" value="1"/>
</dbReference>
<feature type="binding site" evidence="9">
    <location>
        <position position="97"/>
    </location>
    <ligand>
        <name>a ribonucleoside 5'-phosphate</name>
        <dbReference type="ChEBI" id="CHEBI:58043"/>
    </ligand>
</feature>
<evidence type="ECO:0000256" key="6">
    <source>
        <dbReference type="ARBA" id="ARBA00022975"/>
    </source>
</evidence>
<dbReference type="PRINTS" id="PR00094">
    <property type="entry name" value="ADENYLTKNASE"/>
</dbReference>
<feature type="binding site" evidence="9">
    <location>
        <position position="145"/>
    </location>
    <ligand>
        <name>a ribonucleoside 5'-phosphate</name>
        <dbReference type="ChEBI" id="CHEBI:58043"/>
    </ligand>
</feature>
<feature type="binding site" evidence="9">
    <location>
        <begin position="63"/>
        <end position="65"/>
    </location>
    <ligand>
        <name>a ribonucleoside 5'-phosphate</name>
        <dbReference type="ChEBI" id="CHEBI:58043"/>
    </ligand>
</feature>
<dbReference type="STRING" id="796925.A0A137NZI7"/>
<protein>
    <recommendedName>
        <fullName evidence="9">Uridylate kinase</fullName>
        <shortName evidence="9">UK</shortName>
        <ecNumber evidence="9">2.7.4.14</ecNumber>
    </recommendedName>
    <alternativeName>
        <fullName evidence="9">ATP:UMP phosphotransferase</fullName>
    </alternativeName>
    <alternativeName>
        <fullName evidence="9">Deoxycytidylate kinase</fullName>
        <shortName evidence="9">CK</shortName>
        <shortName evidence="9">dCMP kinase</shortName>
    </alternativeName>
    <alternativeName>
        <fullName evidence="9">Uridine monophosphate kinase</fullName>
        <shortName evidence="9">UMP kinase</shortName>
        <shortName evidence="9">UMPK</shortName>
    </alternativeName>
</protein>
<dbReference type="Gene3D" id="3.40.50.300">
    <property type="entry name" value="P-loop containing nucleotide triphosphate hydrolases"/>
    <property type="match status" value="1"/>
</dbReference>
<evidence type="ECO:0000256" key="9">
    <source>
        <dbReference type="HAMAP-Rule" id="MF_03172"/>
    </source>
</evidence>
<dbReference type="Proteomes" id="UP000070444">
    <property type="component" value="Unassembled WGS sequence"/>
</dbReference>
<evidence type="ECO:0000256" key="5">
    <source>
        <dbReference type="ARBA" id="ARBA00022840"/>
    </source>
</evidence>
<feature type="binding site" evidence="9">
    <location>
        <position position="128"/>
    </location>
    <ligand>
        <name>ATP</name>
        <dbReference type="ChEBI" id="CHEBI:30616"/>
    </ligand>
</feature>
<feature type="region of interest" description="NMPbind" evidence="9">
    <location>
        <begin position="35"/>
        <end position="65"/>
    </location>
</feature>
<dbReference type="NCBIfam" id="TIGR01359">
    <property type="entry name" value="UMP_CMP_kin_fam"/>
    <property type="match status" value="1"/>
</dbReference>
<name>A0A137NZI7_CONC2</name>
<dbReference type="OrthoDB" id="442176at2759"/>
<comment type="subunit">
    <text evidence="9">Monomer.</text>
</comment>
<evidence type="ECO:0000256" key="7">
    <source>
        <dbReference type="ARBA" id="ARBA00023242"/>
    </source>
</evidence>
<dbReference type="Pfam" id="PF00406">
    <property type="entry name" value="ADK"/>
    <property type="match status" value="1"/>
</dbReference>
<feature type="binding site" evidence="9">
    <location>
        <begin position="90"/>
        <end position="93"/>
    </location>
    <ligand>
        <name>a ribonucleoside 5'-phosphate</name>
        <dbReference type="ChEBI" id="CHEBI:58043"/>
    </ligand>
</feature>
<evidence type="ECO:0000256" key="8">
    <source>
        <dbReference type="ARBA" id="ARBA00048116"/>
    </source>
</evidence>
<evidence type="ECO:0000256" key="1">
    <source>
        <dbReference type="ARBA" id="ARBA00022490"/>
    </source>
</evidence>
<evidence type="ECO:0000313" key="11">
    <source>
        <dbReference type="Proteomes" id="UP000070444"/>
    </source>
</evidence>